<gene>
    <name evidence="1" type="ORF">PCOR1329_LOCUS42707</name>
</gene>
<keyword evidence="2" id="KW-1185">Reference proteome</keyword>
<name>A0ABN9TVH4_9DINO</name>
<feature type="non-terminal residue" evidence="1">
    <location>
        <position position="217"/>
    </location>
</feature>
<evidence type="ECO:0000313" key="1">
    <source>
        <dbReference type="EMBL" id="CAK0850273.1"/>
    </source>
</evidence>
<evidence type="ECO:0000313" key="2">
    <source>
        <dbReference type="Proteomes" id="UP001189429"/>
    </source>
</evidence>
<dbReference type="EMBL" id="CAUYUJ010015133">
    <property type="protein sequence ID" value="CAK0850273.1"/>
    <property type="molecule type" value="Genomic_DNA"/>
</dbReference>
<protein>
    <submittedName>
        <fullName evidence="1">Uncharacterized protein</fullName>
    </submittedName>
</protein>
<reference evidence="1" key="1">
    <citation type="submission" date="2023-10" db="EMBL/GenBank/DDBJ databases">
        <authorList>
            <person name="Chen Y."/>
            <person name="Shah S."/>
            <person name="Dougan E. K."/>
            <person name="Thang M."/>
            <person name="Chan C."/>
        </authorList>
    </citation>
    <scope>NUCLEOTIDE SEQUENCE [LARGE SCALE GENOMIC DNA]</scope>
</reference>
<feature type="non-terminal residue" evidence="1">
    <location>
        <position position="1"/>
    </location>
</feature>
<accession>A0ABN9TVH4</accession>
<dbReference type="Proteomes" id="UP001189429">
    <property type="component" value="Unassembled WGS sequence"/>
</dbReference>
<proteinExistence type="predicted"/>
<sequence length="217" mass="22345">DSNGAILGSMKEQAHGRDILAEPVADNMLGAMGPLELLDSLPTDRLPIYSGYLEFSWVAFVVAGIKCPANHYAMPFGATSAACAWHRTGSFLPALVRELCHGPAASKQGVNITRGACLEVFASLLGLPVDAAKSAQSVMSLLALGAKVACEMAICAASIAASPGKKDKWAEQMSECLASGICDAGIAAKLAGCFCWAATVSVDKVGGAFIAPFHAQS</sequence>
<organism evidence="1 2">
    <name type="scientific">Prorocentrum cordatum</name>
    <dbReference type="NCBI Taxonomy" id="2364126"/>
    <lineage>
        <taxon>Eukaryota</taxon>
        <taxon>Sar</taxon>
        <taxon>Alveolata</taxon>
        <taxon>Dinophyceae</taxon>
        <taxon>Prorocentrales</taxon>
        <taxon>Prorocentraceae</taxon>
        <taxon>Prorocentrum</taxon>
    </lineage>
</organism>
<comment type="caution">
    <text evidence="1">The sequence shown here is derived from an EMBL/GenBank/DDBJ whole genome shotgun (WGS) entry which is preliminary data.</text>
</comment>